<dbReference type="Pfam" id="PF08668">
    <property type="entry name" value="HDOD"/>
    <property type="match status" value="1"/>
</dbReference>
<dbReference type="EMBL" id="SGKU01000116">
    <property type="protein sequence ID" value="NFA44601.1"/>
    <property type="molecule type" value="Genomic_DNA"/>
</dbReference>
<dbReference type="AlphaFoldDB" id="A0A6B4SSR5"/>
<evidence type="ECO:0000313" key="2">
    <source>
        <dbReference type="EMBL" id="NFA44601.1"/>
    </source>
</evidence>
<reference evidence="2 3" key="1">
    <citation type="submission" date="2019-02" db="EMBL/GenBank/DDBJ databases">
        <title>Genome sequencing of Clostridium botulinum clinical isolates.</title>
        <authorList>
            <person name="Brunt J."/>
            <person name="Van Vliet A.H.M."/>
            <person name="Stringer S.C."/>
            <person name="Grant K.A."/>
            <person name="Carter A.C."/>
            <person name="Peck M.W."/>
        </authorList>
    </citation>
    <scope>NUCLEOTIDE SEQUENCE [LARGE SCALE GENOMIC DNA]</scope>
    <source>
        <strain evidence="2 3">H113700579</strain>
    </source>
</reference>
<comment type="caution">
    <text evidence="2">The sequence shown here is derived from an EMBL/GenBank/DDBJ whole genome shotgun (WGS) entry which is preliminary data.</text>
</comment>
<dbReference type="SUPFAM" id="SSF109604">
    <property type="entry name" value="HD-domain/PDEase-like"/>
    <property type="match status" value="1"/>
</dbReference>
<dbReference type="InterPro" id="IPR013976">
    <property type="entry name" value="HDOD"/>
</dbReference>
<accession>A0A6B4SSR5</accession>
<protein>
    <submittedName>
        <fullName evidence="2">HDOD domain-containing protein</fullName>
    </submittedName>
</protein>
<name>A0A6B4SSR5_CLOBO</name>
<proteinExistence type="predicted"/>
<evidence type="ECO:0000313" key="3">
    <source>
        <dbReference type="Proteomes" id="UP000472355"/>
    </source>
</evidence>
<sequence>MCLKYPSKEIAIKTLQESEKLNPGLWKEHSEYVALACKNISQKCKNLNSDKAYVLGLLHDIGRRVGIVSEYHMIAGYHYCMNMGWDDVAKICVTHSFMLQDINTSIGSWDVSESDYILTKHIINSSIYDDYDLLVQLCDALALPSGFCLLEKRFVDVTLRYGFNEYTIKRWEKTFEIKTYFESLMGCSIYSVLPNVKENTFLL</sequence>
<dbReference type="Gene3D" id="1.10.3210.10">
    <property type="entry name" value="Hypothetical protein af1432"/>
    <property type="match status" value="1"/>
</dbReference>
<feature type="domain" description="HDOD" evidence="1">
    <location>
        <begin position="24"/>
        <end position="64"/>
    </location>
</feature>
<dbReference type="Proteomes" id="UP000472355">
    <property type="component" value="Unassembled WGS sequence"/>
</dbReference>
<dbReference type="RefSeq" id="WP_041081209.1">
    <property type="nucleotide sequence ID" value="NZ_JACBCZ010000008.1"/>
</dbReference>
<gene>
    <name evidence="2" type="ORF">EXM65_19135</name>
</gene>
<organism evidence="2 3">
    <name type="scientific">Clostridium botulinum</name>
    <dbReference type="NCBI Taxonomy" id="1491"/>
    <lineage>
        <taxon>Bacteria</taxon>
        <taxon>Bacillati</taxon>
        <taxon>Bacillota</taxon>
        <taxon>Clostridia</taxon>
        <taxon>Eubacteriales</taxon>
        <taxon>Clostridiaceae</taxon>
        <taxon>Clostridium</taxon>
    </lineage>
</organism>
<evidence type="ECO:0000259" key="1">
    <source>
        <dbReference type="Pfam" id="PF08668"/>
    </source>
</evidence>